<comment type="similarity">
    <text evidence="2">Belongs to the concentrative nucleoside transporter (CNT) (TC 2.A.41) family.</text>
</comment>
<feature type="transmembrane region" description="Helical" evidence="7">
    <location>
        <begin position="360"/>
        <end position="382"/>
    </location>
</feature>
<evidence type="ECO:0000256" key="3">
    <source>
        <dbReference type="ARBA" id="ARBA00022475"/>
    </source>
</evidence>
<dbReference type="AlphaFoldDB" id="A0A1Y2K683"/>
<feature type="domain" description="Concentrative nucleoside transporter C-terminal" evidence="9">
    <location>
        <begin position="208"/>
        <end position="412"/>
    </location>
</feature>
<comment type="caution">
    <text evidence="11">The sequence shown here is derived from an EMBL/GenBank/DDBJ whole genome shotgun (WGS) entry which is preliminary data.</text>
</comment>
<dbReference type="InterPro" id="IPR011642">
    <property type="entry name" value="Gate_dom"/>
</dbReference>
<dbReference type="InterPro" id="IPR011657">
    <property type="entry name" value="CNT_C_dom"/>
</dbReference>
<dbReference type="GO" id="GO:0005886">
    <property type="term" value="C:plasma membrane"/>
    <property type="evidence" value="ECO:0007669"/>
    <property type="project" value="UniProtKB-SubCell"/>
</dbReference>
<feature type="transmembrane region" description="Helical" evidence="7">
    <location>
        <begin position="140"/>
        <end position="163"/>
    </location>
</feature>
<evidence type="ECO:0000259" key="8">
    <source>
        <dbReference type="Pfam" id="PF01773"/>
    </source>
</evidence>
<evidence type="ECO:0000256" key="4">
    <source>
        <dbReference type="ARBA" id="ARBA00022692"/>
    </source>
</evidence>
<keyword evidence="4 7" id="KW-0812">Transmembrane</keyword>
<evidence type="ECO:0000313" key="12">
    <source>
        <dbReference type="Proteomes" id="UP000194003"/>
    </source>
</evidence>
<protein>
    <submittedName>
        <fullName evidence="11">Putative Na+ dependent nucleoside transporter domain-containing protein</fullName>
    </submittedName>
</protein>
<dbReference type="PANTHER" id="PTHR10590">
    <property type="entry name" value="SODIUM/NUCLEOSIDE COTRANSPORTER"/>
    <property type="match status" value="1"/>
</dbReference>
<name>A0A1Y2K683_9PROT</name>
<keyword evidence="12" id="KW-1185">Reference proteome</keyword>
<accession>A0A1Y2K683</accession>
<feature type="domain" description="Concentrative nucleoside transporter N-terminal" evidence="8">
    <location>
        <begin position="8"/>
        <end position="81"/>
    </location>
</feature>
<dbReference type="STRING" id="1434232.MAIT1_03341"/>
<dbReference type="Pfam" id="PF01773">
    <property type="entry name" value="Nucleos_tra2_N"/>
    <property type="match status" value="1"/>
</dbReference>
<feature type="transmembrane region" description="Helical" evidence="7">
    <location>
        <begin position="205"/>
        <end position="224"/>
    </location>
</feature>
<evidence type="ECO:0000313" key="11">
    <source>
        <dbReference type="EMBL" id="OSM05182.1"/>
    </source>
</evidence>
<dbReference type="OrthoDB" id="9766455at2"/>
<keyword evidence="6 7" id="KW-0472">Membrane</keyword>
<evidence type="ECO:0000256" key="5">
    <source>
        <dbReference type="ARBA" id="ARBA00022989"/>
    </source>
</evidence>
<evidence type="ECO:0000256" key="2">
    <source>
        <dbReference type="ARBA" id="ARBA00009033"/>
    </source>
</evidence>
<keyword evidence="3" id="KW-1003">Cell membrane</keyword>
<feature type="transmembrane region" description="Helical" evidence="7">
    <location>
        <begin position="175"/>
        <end position="199"/>
    </location>
</feature>
<dbReference type="GO" id="GO:0015293">
    <property type="term" value="F:symporter activity"/>
    <property type="evidence" value="ECO:0007669"/>
    <property type="project" value="TreeGrafter"/>
</dbReference>
<feature type="transmembrane region" description="Helical" evidence="7">
    <location>
        <begin position="301"/>
        <end position="318"/>
    </location>
</feature>
<feature type="transmembrane region" description="Helical" evidence="7">
    <location>
        <begin position="394"/>
        <end position="414"/>
    </location>
</feature>
<gene>
    <name evidence="11" type="ORF">MAIT1_03341</name>
</gene>
<feature type="transmembrane region" description="Helical" evidence="7">
    <location>
        <begin position="263"/>
        <end position="281"/>
    </location>
</feature>
<dbReference type="InterPro" id="IPR008276">
    <property type="entry name" value="C_nuclsd_transpt"/>
</dbReference>
<comment type="subcellular location">
    <subcellularLocation>
        <location evidence="1">Cell membrane</location>
        <topology evidence="1">Multi-pass membrane protein</topology>
    </subcellularLocation>
</comment>
<feature type="transmembrane region" description="Helical" evidence="7">
    <location>
        <begin position="27"/>
        <end position="46"/>
    </location>
</feature>
<dbReference type="Pfam" id="PF07662">
    <property type="entry name" value="Nucleos_tra2_C"/>
    <property type="match status" value="1"/>
</dbReference>
<keyword evidence="5 7" id="KW-1133">Transmembrane helix</keyword>
<dbReference type="Pfam" id="PF07670">
    <property type="entry name" value="Gate"/>
    <property type="match status" value="1"/>
</dbReference>
<dbReference type="EMBL" id="LVJN01000018">
    <property type="protein sequence ID" value="OSM05182.1"/>
    <property type="molecule type" value="Genomic_DNA"/>
</dbReference>
<dbReference type="GO" id="GO:0005337">
    <property type="term" value="F:nucleoside transmembrane transporter activity"/>
    <property type="evidence" value="ECO:0007669"/>
    <property type="project" value="InterPro"/>
</dbReference>
<feature type="domain" description="Nucleoside transporter/FeoB GTPase Gate" evidence="10">
    <location>
        <begin position="103"/>
        <end position="201"/>
    </location>
</feature>
<dbReference type="Proteomes" id="UP000194003">
    <property type="component" value="Unassembled WGS sequence"/>
</dbReference>
<evidence type="ECO:0000259" key="10">
    <source>
        <dbReference type="Pfam" id="PF07670"/>
    </source>
</evidence>
<sequence>MLMLQSALGLIVLSAIAWILSEQRRAVSPGMVATGIGLQILLALALTKIDPLFHLFQSLNQLALALEQATRAGTSFVFGYLGGGPLPFDESSPGGGYVLAFRGLPLVLLVSALSALLFHWRILPVVVRAFSWALQRTLGVGGALGVAASANIFVGMTEAPLLIKPYLLRMSRSELFALMTCGMTSIAGTVMVLYASLIGSKVPDALSHILIASIISAPAAITIARIMVPDDGGRTADDAGIFFGDARGAMDAVTQGTTQGLKLLLNIVAMLVTFVALVSLANQILGALPDVAAAPLTLERILGWIMAPVTWLMGVPWSEATTAGSLMGVKTVLNEFVAYLNMAQLDEAALSPHSRLIMTYALCGFANFGSLGILIGGLGAIAPERRDEVVALGMKSLIAGTLGVCMTGAVIGLLNG</sequence>
<evidence type="ECO:0000256" key="1">
    <source>
        <dbReference type="ARBA" id="ARBA00004651"/>
    </source>
</evidence>
<evidence type="ECO:0000256" key="6">
    <source>
        <dbReference type="ARBA" id="ARBA00023136"/>
    </source>
</evidence>
<feature type="transmembrane region" description="Helical" evidence="7">
    <location>
        <begin position="99"/>
        <end position="120"/>
    </location>
</feature>
<dbReference type="InterPro" id="IPR002668">
    <property type="entry name" value="CNT_N_dom"/>
</dbReference>
<reference evidence="11 12" key="1">
    <citation type="journal article" date="2016" name="BMC Genomics">
        <title>Combined genomic and structural analyses of a cultured magnetotactic bacterium reveals its niche adaptation to a dynamic environment.</title>
        <authorList>
            <person name="Araujo A.C."/>
            <person name="Morillo V."/>
            <person name="Cypriano J."/>
            <person name="Teixeira L.C."/>
            <person name="Leao P."/>
            <person name="Lyra S."/>
            <person name="Almeida L.G."/>
            <person name="Bazylinski D.A."/>
            <person name="Vasconcellos A.T."/>
            <person name="Abreu F."/>
            <person name="Lins U."/>
        </authorList>
    </citation>
    <scope>NUCLEOTIDE SEQUENCE [LARGE SCALE GENOMIC DNA]</scope>
    <source>
        <strain evidence="11 12">IT-1</strain>
    </source>
</reference>
<evidence type="ECO:0000256" key="7">
    <source>
        <dbReference type="SAM" id="Phobius"/>
    </source>
</evidence>
<dbReference type="PANTHER" id="PTHR10590:SF4">
    <property type="entry name" value="SOLUTE CARRIER FAMILY 28 MEMBER 3"/>
    <property type="match status" value="1"/>
</dbReference>
<organism evidence="11 12">
    <name type="scientific">Magnetofaba australis IT-1</name>
    <dbReference type="NCBI Taxonomy" id="1434232"/>
    <lineage>
        <taxon>Bacteria</taxon>
        <taxon>Pseudomonadati</taxon>
        <taxon>Pseudomonadota</taxon>
        <taxon>Magnetococcia</taxon>
        <taxon>Magnetococcales</taxon>
        <taxon>Magnetococcaceae</taxon>
        <taxon>Magnetofaba</taxon>
    </lineage>
</organism>
<evidence type="ECO:0000259" key="9">
    <source>
        <dbReference type="Pfam" id="PF07662"/>
    </source>
</evidence>
<proteinExistence type="inferred from homology"/>